<proteinExistence type="predicted"/>
<evidence type="ECO:0000256" key="4">
    <source>
        <dbReference type="ARBA" id="ARBA00022692"/>
    </source>
</evidence>
<evidence type="ECO:0000256" key="7">
    <source>
        <dbReference type="ARBA" id="ARBA00022989"/>
    </source>
</evidence>
<organism evidence="13 14">
    <name type="scientific">Alca torda</name>
    <name type="common">Razorbill</name>
    <dbReference type="NCBI Taxonomy" id="28689"/>
    <lineage>
        <taxon>Eukaryota</taxon>
        <taxon>Metazoa</taxon>
        <taxon>Chordata</taxon>
        <taxon>Craniata</taxon>
        <taxon>Vertebrata</taxon>
        <taxon>Euteleostomi</taxon>
        <taxon>Archelosauria</taxon>
        <taxon>Archosauria</taxon>
        <taxon>Dinosauria</taxon>
        <taxon>Saurischia</taxon>
        <taxon>Theropoda</taxon>
        <taxon>Coelurosauria</taxon>
        <taxon>Aves</taxon>
        <taxon>Neognathae</taxon>
        <taxon>Neoaves</taxon>
        <taxon>Charadriiformes</taxon>
        <taxon>Alcidae</taxon>
        <taxon>Alca</taxon>
    </lineage>
</organism>
<keyword evidence="5" id="KW-0732">Signal</keyword>
<feature type="non-terminal residue" evidence="13">
    <location>
        <position position="1"/>
    </location>
</feature>
<dbReference type="AlphaFoldDB" id="A0A7K6Z9A8"/>
<evidence type="ECO:0000256" key="9">
    <source>
        <dbReference type="ARBA" id="ARBA00023157"/>
    </source>
</evidence>
<evidence type="ECO:0000256" key="2">
    <source>
        <dbReference type="ARBA" id="ARBA00004613"/>
    </source>
</evidence>
<dbReference type="GO" id="GO:0004252">
    <property type="term" value="F:serine-type endopeptidase activity"/>
    <property type="evidence" value="ECO:0007669"/>
    <property type="project" value="TreeGrafter"/>
</dbReference>
<feature type="domain" description="SRCR" evidence="12">
    <location>
        <begin position="1"/>
        <end position="61"/>
    </location>
</feature>
<feature type="domain" description="SRCR" evidence="12">
    <location>
        <begin position="86"/>
        <end position="129"/>
    </location>
</feature>
<keyword evidence="4" id="KW-0812">Transmembrane</keyword>
<feature type="disulfide bond" evidence="11">
    <location>
        <begin position="30"/>
        <end position="40"/>
    </location>
</feature>
<dbReference type="Proteomes" id="UP000536033">
    <property type="component" value="Unassembled WGS sequence"/>
</dbReference>
<gene>
    <name evidence="13" type="primary">Dmbt1_12</name>
    <name evidence="13" type="ORF">ALCTOR_R14351</name>
</gene>
<dbReference type="PROSITE" id="PS00420">
    <property type="entry name" value="SRCR_1"/>
    <property type="match status" value="1"/>
</dbReference>
<dbReference type="GO" id="GO:0031638">
    <property type="term" value="P:zymogen activation"/>
    <property type="evidence" value="ECO:0007669"/>
    <property type="project" value="TreeGrafter"/>
</dbReference>
<keyword evidence="8" id="KW-0472">Membrane</keyword>
<dbReference type="PANTHER" id="PTHR48071">
    <property type="entry name" value="SRCR DOMAIN-CONTAINING PROTEIN"/>
    <property type="match status" value="1"/>
</dbReference>
<keyword evidence="7" id="KW-1133">Transmembrane helix</keyword>
<dbReference type="GO" id="GO:0005886">
    <property type="term" value="C:plasma membrane"/>
    <property type="evidence" value="ECO:0007669"/>
    <property type="project" value="TreeGrafter"/>
</dbReference>
<dbReference type="SUPFAM" id="SSF56487">
    <property type="entry name" value="SRCR-like"/>
    <property type="match status" value="2"/>
</dbReference>
<evidence type="ECO:0000313" key="13">
    <source>
        <dbReference type="EMBL" id="NWX80524.1"/>
    </source>
</evidence>
<dbReference type="InterPro" id="IPR001190">
    <property type="entry name" value="SRCR"/>
</dbReference>
<protein>
    <submittedName>
        <fullName evidence="13">DMBT1 protein</fullName>
    </submittedName>
</protein>
<dbReference type="SMART" id="SM00202">
    <property type="entry name" value="SR"/>
    <property type="match status" value="1"/>
</dbReference>
<dbReference type="InterPro" id="IPR036772">
    <property type="entry name" value="SRCR-like_dom_sf"/>
</dbReference>
<evidence type="ECO:0000256" key="3">
    <source>
        <dbReference type="ARBA" id="ARBA00022525"/>
    </source>
</evidence>
<evidence type="ECO:0000259" key="12">
    <source>
        <dbReference type="PROSITE" id="PS50287"/>
    </source>
</evidence>
<dbReference type="Pfam" id="PF00530">
    <property type="entry name" value="SRCR"/>
    <property type="match status" value="2"/>
</dbReference>
<sequence length="129" mass="13731">QLGCGRATAASGRAFFGQGTGHIWLDDVGCAGNEDTLTQCRAHPWGQSNCNHREDASVVCSGTSHSCNMGYPGGGQDTGETNSSTVRLMDGPHRCAGRVEVFHNQQWGTVCDDGWDLWDAAVVCRQLGC</sequence>
<dbReference type="PROSITE" id="PS50287">
    <property type="entry name" value="SRCR_2"/>
    <property type="match status" value="2"/>
</dbReference>
<comment type="caution">
    <text evidence="11">Lacks conserved residue(s) required for the propagation of feature annotation.</text>
</comment>
<keyword evidence="6" id="KW-0677">Repeat</keyword>
<keyword evidence="14" id="KW-1185">Reference proteome</keyword>
<evidence type="ECO:0000256" key="10">
    <source>
        <dbReference type="ARBA" id="ARBA00023180"/>
    </source>
</evidence>
<reference evidence="13 14" key="1">
    <citation type="submission" date="2019-09" db="EMBL/GenBank/DDBJ databases">
        <title>Bird 10,000 Genomes (B10K) Project - Family phase.</title>
        <authorList>
            <person name="Zhang G."/>
        </authorList>
    </citation>
    <scope>NUCLEOTIDE SEQUENCE [LARGE SCALE GENOMIC DNA]</scope>
    <source>
        <strain evidence="13">OUT-0003</strain>
        <tissue evidence="13">Muscle</tissue>
    </source>
</reference>
<comment type="caution">
    <text evidence="13">The sequence shown here is derived from an EMBL/GenBank/DDBJ whole genome shotgun (WGS) entry which is preliminary data.</text>
</comment>
<evidence type="ECO:0000313" key="14">
    <source>
        <dbReference type="Proteomes" id="UP000536033"/>
    </source>
</evidence>
<keyword evidence="10" id="KW-0325">Glycoprotein</keyword>
<dbReference type="Gene3D" id="3.10.250.10">
    <property type="entry name" value="SRCR-like domain"/>
    <property type="match status" value="2"/>
</dbReference>
<accession>A0A7K6Z9A8</accession>
<dbReference type="GO" id="GO:0005615">
    <property type="term" value="C:extracellular space"/>
    <property type="evidence" value="ECO:0007669"/>
    <property type="project" value="TreeGrafter"/>
</dbReference>
<keyword evidence="3" id="KW-0964">Secreted</keyword>
<evidence type="ECO:0000256" key="6">
    <source>
        <dbReference type="ARBA" id="ARBA00022737"/>
    </source>
</evidence>
<dbReference type="PANTHER" id="PTHR48071:SF15">
    <property type="entry name" value="SRCR DOMAIN-CONTAINING PROTEIN"/>
    <property type="match status" value="1"/>
</dbReference>
<evidence type="ECO:0000256" key="5">
    <source>
        <dbReference type="ARBA" id="ARBA00022729"/>
    </source>
</evidence>
<dbReference type="EMBL" id="VZSD01028880">
    <property type="protein sequence ID" value="NWX80524.1"/>
    <property type="molecule type" value="Genomic_DNA"/>
</dbReference>
<comment type="subcellular location">
    <subcellularLocation>
        <location evidence="1">Membrane</location>
        <topology evidence="1">Single-pass membrane protein</topology>
    </subcellularLocation>
    <subcellularLocation>
        <location evidence="2">Secreted</location>
    </subcellularLocation>
</comment>
<evidence type="ECO:0000256" key="1">
    <source>
        <dbReference type="ARBA" id="ARBA00004167"/>
    </source>
</evidence>
<keyword evidence="9 11" id="KW-1015">Disulfide bond</keyword>
<evidence type="ECO:0000256" key="8">
    <source>
        <dbReference type="ARBA" id="ARBA00023136"/>
    </source>
</evidence>
<dbReference type="FunFam" id="3.10.250.10:FF:000057">
    <property type="entry name" value="Uncharacterized protein"/>
    <property type="match status" value="1"/>
</dbReference>
<name>A0A7K6Z9A8_ALCTO</name>
<evidence type="ECO:0000256" key="11">
    <source>
        <dbReference type="PROSITE-ProRule" id="PRU00196"/>
    </source>
</evidence>
<dbReference type="FunFam" id="3.10.250.10:FF:000016">
    <property type="entry name" value="Scavenger receptor cysteine-rich protein type 12"/>
    <property type="match status" value="1"/>
</dbReference>
<dbReference type="PRINTS" id="PR00258">
    <property type="entry name" value="SPERACTRCPTR"/>
</dbReference>
<feature type="non-terminal residue" evidence="13">
    <location>
        <position position="129"/>
    </location>
</feature>